<dbReference type="InParanoid" id="A0A316YN09"/>
<dbReference type="RefSeq" id="XP_025376651.1">
    <property type="nucleotide sequence ID" value="XM_025520067.1"/>
</dbReference>
<proteinExistence type="predicted"/>
<accession>A0A316YN09</accession>
<sequence>MKFSPFLFILILLHAVTLVASAEEDGEANLVKRARTKERHRKQLVDHWFANHPSQDGESEDPPPTYSSSGESEEWMLEHPSSTYPPSSEFAEEWKPEDAPSTYSSSAESEDRKSRGTSRARFVDRADSVIPLKGSDDA</sequence>
<name>A0A316YN09_9BASI</name>
<dbReference type="AlphaFoldDB" id="A0A316YN09"/>
<gene>
    <name evidence="3" type="ORF">FA10DRAFT_261265</name>
</gene>
<evidence type="ECO:0000256" key="2">
    <source>
        <dbReference type="SAM" id="SignalP"/>
    </source>
</evidence>
<evidence type="ECO:0000313" key="4">
    <source>
        <dbReference type="Proteomes" id="UP000245768"/>
    </source>
</evidence>
<organism evidence="3 4">
    <name type="scientific">Acaromyces ingoldii</name>
    <dbReference type="NCBI Taxonomy" id="215250"/>
    <lineage>
        <taxon>Eukaryota</taxon>
        <taxon>Fungi</taxon>
        <taxon>Dikarya</taxon>
        <taxon>Basidiomycota</taxon>
        <taxon>Ustilaginomycotina</taxon>
        <taxon>Exobasidiomycetes</taxon>
        <taxon>Exobasidiales</taxon>
        <taxon>Cryptobasidiaceae</taxon>
        <taxon>Acaromyces</taxon>
    </lineage>
</organism>
<feature type="signal peptide" evidence="2">
    <location>
        <begin position="1"/>
        <end position="22"/>
    </location>
</feature>
<feature type="chain" id="PRO_5016423763" evidence="2">
    <location>
        <begin position="23"/>
        <end position="138"/>
    </location>
</feature>
<keyword evidence="2" id="KW-0732">Signal</keyword>
<evidence type="ECO:0000313" key="3">
    <source>
        <dbReference type="EMBL" id="PWN89453.1"/>
    </source>
</evidence>
<dbReference type="Proteomes" id="UP000245768">
    <property type="component" value="Unassembled WGS sequence"/>
</dbReference>
<dbReference type="EMBL" id="KZ819637">
    <property type="protein sequence ID" value="PWN89453.1"/>
    <property type="molecule type" value="Genomic_DNA"/>
</dbReference>
<protein>
    <submittedName>
        <fullName evidence="3">Uncharacterized protein</fullName>
    </submittedName>
</protein>
<reference evidence="3 4" key="1">
    <citation type="journal article" date="2018" name="Mol. Biol. Evol.">
        <title>Broad Genomic Sampling Reveals a Smut Pathogenic Ancestry of the Fungal Clade Ustilaginomycotina.</title>
        <authorList>
            <person name="Kijpornyongpan T."/>
            <person name="Mondo S.J."/>
            <person name="Barry K."/>
            <person name="Sandor L."/>
            <person name="Lee J."/>
            <person name="Lipzen A."/>
            <person name="Pangilinan J."/>
            <person name="LaButti K."/>
            <person name="Hainaut M."/>
            <person name="Henrissat B."/>
            <person name="Grigoriev I.V."/>
            <person name="Spatafora J.W."/>
            <person name="Aime M.C."/>
        </authorList>
    </citation>
    <scope>NUCLEOTIDE SEQUENCE [LARGE SCALE GENOMIC DNA]</scope>
    <source>
        <strain evidence="3 4">MCA 4198</strain>
    </source>
</reference>
<evidence type="ECO:0000256" key="1">
    <source>
        <dbReference type="SAM" id="MobiDB-lite"/>
    </source>
</evidence>
<keyword evidence="4" id="KW-1185">Reference proteome</keyword>
<dbReference type="GeneID" id="37041983"/>
<feature type="region of interest" description="Disordered" evidence="1">
    <location>
        <begin position="34"/>
        <end position="138"/>
    </location>
</feature>